<evidence type="ECO:0000256" key="4">
    <source>
        <dbReference type="ARBA" id="ARBA00022692"/>
    </source>
</evidence>
<evidence type="ECO:0000256" key="8">
    <source>
        <dbReference type="SAM" id="Phobius"/>
    </source>
</evidence>
<keyword evidence="6 8" id="KW-0472">Membrane</keyword>
<dbReference type="GO" id="GO:0015031">
    <property type="term" value="P:protein transport"/>
    <property type="evidence" value="ECO:0007669"/>
    <property type="project" value="UniProtKB-KW"/>
</dbReference>
<comment type="subcellular location">
    <subcellularLocation>
        <location evidence="1">Cell membrane</location>
        <topology evidence="1">Single-pass membrane protein</topology>
    </subcellularLocation>
    <subcellularLocation>
        <location evidence="7">Cell membrane</location>
        <topology evidence="7">Single-pass type II membrane protein</topology>
    </subcellularLocation>
</comment>
<dbReference type="Proteomes" id="UP000238937">
    <property type="component" value="Unassembled WGS sequence"/>
</dbReference>
<dbReference type="PANTHER" id="PTHR30558:SF3">
    <property type="entry name" value="BIOPOLYMER TRANSPORT PROTEIN EXBD-RELATED"/>
    <property type="match status" value="1"/>
</dbReference>
<dbReference type="OrthoDB" id="9793581at2"/>
<dbReference type="GO" id="GO:0022857">
    <property type="term" value="F:transmembrane transporter activity"/>
    <property type="evidence" value="ECO:0007669"/>
    <property type="project" value="InterPro"/>
</dbReference>
<dbReference type="RefSeq" id="WP_106306012.1">
    <property type="nucleotide sequence ID" value="NZ_PVWO01000176.1"/>
</dbReference>
<name>A0A2T1GDN5_9CYAN</name>
<keyword evidence="5 8" id="KW-1133">Transmembrane helix</keyword>
<dbReference type="Pfam" id="PF02472">
    <property type="entry name" value="ExbD"/>
    <property type="match status" value="1"/>
</dbReference>
<comment type="caution">
    <text evidence="9">The sequence shown here is derived from an EMBL/GenBank/DDBJ whole genome shotgun (WGS) entry which is preliminary data.</text>
</comment>
<proteinExistence type="inferred from homology"/>
<evidence type="ECO:0000313" key="9">
    <source>
        <dbReference type="EMBL" id="PSB55607.1"/>
    </source>
</evidence>
<evidence type="ECO:0000256" key="3">
    <source>
        <dbReference type="ARBA" id="ARBA00022475"/>
    </source>
</evidence>
<evidence type="ECO:0000256" key="2">
    <source>
        <dbReference type="ARBA" id="ARBA00005811"/>
    </source>
</evidence>
<accession>A0A2T1GDN5</accession>
<keyword evidence="3" id="KW-1003">Cell membrane</keyword>
<comment type="similarity">
    <text evidence="2 7">Belongs to the ExbD/TolR family.</text>
</comment>
<dbReference type="GO" id="GO:0005886">
    <property type="term" value="C:plasma membrane"/>
    <property type="evidence" value="ECO:0007669"/>
    <property type="project" value="UniProtKB-SubCell"/>
</dbReference>
<evidence type="ECO:0000313" key="10">
    <source>
        <dbReference type="Proteomes" id="UP000238937"/>
    </source>
</evidence>
<keyword evidence="7" id="KW-0653">Protein transport</keyword>
<gene>
    <name evidence="9" type="ORF">C7B77_14510</name>
</gene>
<sequence>MRLQIDTEDRAPEVNIVPLMDVIFAILTFFVMTSLLLSRTEGLPVNLPGASSGKSQDQTKIVVTIDPQGAIALNRQPTDLASLMPKIQALGTKNGESLVVINADEKVGHGQVVAVMDLVRQIPGVKMGIATKRK</sequence>
<evidence type="ECO:0000256" key="7">
    <source>
        <dbReference type="RuleBase" id="RU003879"/>
    </source>
</evidence>
<evidence type="ECO:0000256" key="6">
    <source>
        <dbReference type="ARBA" id="ARBA00023136"/>
    </source>
</evidence>
<dbReference type="InterPro" id="IPR003400">
    <property type="entry name" value="ExbD"/>
</dbReference>
<dbReference type="AlphaFoldDB" id="A0A2T1GDN5"/>
<keyword evidence="7" id="KW-0813">Transport</keyword>
<reference evidence="9 10" key="1">
    <citation type="submission" date="2018-03" db="EMBL/GenBank/DDBJ databases">
        <title>The ancient ancestry and fast evolution of plastids.</title>
        <authorList>
            <person name="Moore K.R."/>
            <person name="Magnabosco C."/>
            <person name="Momper L."/>
            <person name="Gold D.A."/>
            <person name="Bosak T."/>
            <person name="Fournier G.P."/>
        </authorList>
    </citation>
    <scope>NUCLEOTIDE SEQUENCE [LARGE SCALE GENOMIC DNA]</scope>
    <source>
        <strain evidence="9 10">CCALA 037</strain>
    </source>
</reference>
<keyword evidence="10" id="KW-1185">Reference proteome</keyword>
<feature type="transmembrane region" description="Helical" evidence="8">
    <location>
        <begin position="16"/>
        <end position="37"/>
    </location>
</feature>
<dbReference type="PANTHER" id="PTHR30558">
    <property type="entry name" value="EXBD MEMBRANE COMPONENT OF PMF-DRIVEN MACROMOLECULE IMPORT SYSTEM"/>
    <property type="match status" value="1"/>
</dbReference>
<dbReference type="Gene3D" id="3.30.420.270">
    <property type="match status" value="1"/>
</dbReference>
<organism evidence="9 10">
    <name type="scientific">Chamaesiphon polymorphus CCALA 037</name>
    <dbReference type="NCBI Taxonomy" id="2107692"/>
    <lineage>
        <taxon>Bacteria</taxon>
        <taxon>Bacillati</taxon>
        <taxon>Cyanobacteriota</taxon>
        <taxon>Cyanophyceae</taxon>
        <taxon>Gomontiellales</taxon>
        <taxon>Chamaesiphonaceae</taxon>
        <taxon>Chamaesiphon</taxon>
    </lineage>
</organism>
<protein>
    <submittedName>
        <fullName evidence="9">Biopolymer transporter ExbD</fullName>
    </submittedName>
</protein>
<evidence type="ECO:0000256" key="1">
    <source>
        <dbReference type="ARBA" id="ARBA00004162"/>
    </source>
</evidence>
<evidence type="ECO:0000256" key="5">
    <source>
        <dbReference type="ARBA" id="ARBA00022989"/>
    </source>
</evidence>
<keyword evidence="4 7" id="KW-0812">Transmembrane</keyword>
<dbReference type="EMBL" id="PVWO01000176">
    <property type="protein sequence ID" value="PSB55607.1"/>
    <property type="molecule type" value="Genomic_DNA"/>
</dbReference>